<evidence type="ECO:0000256" key="3">
    <source>
        <dbReference type="RuleBase" id="RU003707"/>
    </source>
</evidence>
<dbReference type="PANTHER" id="PTHR11941:SF54">
    <property type="entry name" value="ENOYL-COA HYDRATASE, MITOCHONDRIAL"/>
    <property type="match status" value="1"/>
</dbReference>
<dbReference type="SUPFAM" id="SSF52096">
    <property type="entry name" value="ClpP/crotonase"/>
    <property type="match status" value="1"/>
</dbReference>
<dbReference type="Pfam" id="PF00378">
    <property type="entry name" value="ECH_1"/>
    <property type="match status" value="1"/>
</dbReference>
<proteinExistence type="inferred from homology"/>
<dbReference type="AlphaFoldDB" id="A0A7X1XIS6"/>
<evidence type="ECO:0000256" key="1">
    <source>
        <dbReference type="ARBA" id="ARBA00005254"/>
    </source>
</evidence>
<dbReference type="InterPro" id="IPR029045">
    <property type="entry name" value="ClpP/crotonase-like_dom_sf"/>
</dbReference>
<dbReference type="GO" id="GO:0006635">
    <property type="term" value="P:fatty acid beta-oxidation"/>
    <property type="evidence" value="ECO:0007669"/>
    <property type="project" value="TreeGrafter"/>
</dbReference>
<gene>
    <name evidence="4" type="ORF">GHO39_17870</name>
</gene>
<dbReference type="InterPro" id="IPR001753">
    <property type="entry name" value="Enoyl-CoA_hydra/iso"/>
</dbReference>
<dbReference type="RefSeq" id="WP_153329687.1">
    <property type="nucleotide sequence ID" value="NZ_WIWI01000050.1"/>
</dbReference>
<dbReference type="FunFam" id="1.10.12.10:FF:000001">
    <property type="entry name" value="Probable enoyl-CoA hydratase, mitochondrial"/>
    <property type="match status" value="1"/>
</dbReference>
<dbReference type="Proteomes" id="UP000489190">
    <property type="component" value="Unassembled WGS sequence"/>
</dbReference>
<dbReference type="Gene3D" id="1.10.12.10">
    <property type="entry name" value="Lyase 2-enoyl-coa Hydratase, Chain A, domain 2"/>
    <property type="match status" value="1"/>
</dbReference>
<organism evidence="4 5">
    <name type="scientific">Pseudomonas helleri</name>
    <dbReference type="NCBI Taxonomy" id="1608996"/>
    <lineage>
        <taxon>Bacteria</taxon>
        <taxon>Pseudomonadati</taxon>
        <taxon>Pseudomonadota</taxon>
        <taxon>Gammaproteobacteria</taxon>
        <taxon>Pseudomonadales</taxon>
        <taxon>Pseudomonadaceae</taxon>
        <taxon>Pseudomonas</taxon>
    </lineage>
</organism>
<dbReference type="PANTHER" id="PTHR11941">
    <property type="entry name" value="ENOYL-COA HYDRATASE-RELATED"/>
    <property type="match status" value="1"/>
</dbReference>
<reference evidence="4 5" key="1">
    <citation type="submission" date="2019-10" db="EMBL/GenBank/DDBJ databases">
        <title>Evaluation of single-gene subtyping targets for Pseudomonas.</title>
        <authorList>
            <person name="Reichler S.J."/>
            <person name="Orsi R.H."/>
            <person name="Wiedmann M."/>
            <person name="Martin N.H."/>
            <person name="Murphy S.I."/>
        </authorList>
    </citation>
    <scope>NUCLEOTIDE SEQUENCE [LARGE SCALE GENOMIC DNA]</scope>
    <source>
        <strain evidence="4 5">FSL R10-3254</strain>
    </source>
</reference>
<evidence type="ECO:0000313" key="5">
    <source>
        <dbReference type="Proteomes" id="UP000489190"/>
    </source>
</evidence>
<dbReference type="Gene3D" id="3.90.226.10">
    <property type="entry name" value="2-enoyl-CoA Hydratase, Chain A, domain 1"/>
    <property type="match status" value="1"/>
</dbReference>
<keyword evidence="2" id="KW-0456">Lyase</keyword>
<sequence length="262" mass="28122">MNHETTVGLIQVERSVPRVLLLTLNRPEKLNALSKELLAELVFHLNAASADPQLSCVVLTGQGKAFSAGADISDMLERGAASYADPERLQAWEAIQSFRKPLIAAVNGYALGGGLELALLCDIIFASETAKFSFPEIKIGSFPGDGGTQRLPRLVGQSFAMQMVLTGVMVDAALAERKGLVSEVVPAGQLLDRALEVATEIAAQSNAITPYAKAAVRLANELPLLEGLKEEHRLTVEAFATEDRIEGLRAFAEKRKPAFKGQ</sequence>
<comment type="caution">
    <text evidence="4">The sequence shown here is derived from an EMBL/GenBank/DDBJ whole genome shotgun (WGS) entry which is preliminary data.</text>
</comment>
<dbReference type="InterPro" id="IPR018376">
    <property type="entry name" value="Enoyl-CoA_hyd/isom_CS"/>
</dbReference>
<dbReference type="GO" id="GO:0016836">
    <property type="term" value="F:hydro-lyase activity"/>
    <property type="evidence" value="ECO:0007669"/>
    <property type="project" value="UniProtKB-ARBA"/>
</dbReference>
<evidence type="ECO:0000256" key="2">
    <source>
        <dbReference type="ARBA" id="ARBA00023239"/>
    </source>
</evidence>
<accession>A0A7X1XIS6</accession>
<dbReference type="EMBL" id="WIWI01000050">
    <property type="protein sequence ID" value="MQT90989.1"/>
    <property type="molecule type" value="Genomic_DNA"/>
</dbReference>
<comment type="similarity">
    <text evidence="1 3">Belongs to the enoyl-CoA hydratase/isomerase family.</text>
</comment>
<dbReference type="CDD" id="cd06558">
    <property type="entry name" value="crotonase-like"/>
    <property type="match status" value="1"/>
</dbReference>
<evidence type="ECO:0000313" key="4">
    <source>
        <dbReference type="EMBL" id="MQT90989.1"/>
    </source>
</evidence>
<dbReference type="FunFam" id="3.90.226.10:FF:000009">
    <property type="entry name" value="Carnitinyl-CoA dehydratase"/>
    <property type="match status" value="1"/>
</dbReference>
<name>A0A7X1XIS6_9PSED</name>
<dbReference type="InterPro" id="IPR014748">
    <property type="entry name" value="Enoyl-CoA_hydra_C"/>
</dbReference>
<dbReference type="PROSITE" id="PS00166">
    <property type="entry name" value="ENOYL_COA_HYDRATASE"/>
    <property type="match status" value="1"/>
</dbReference>
<protein>
    <submittedName>
        <fullName evidence="4">2,3-dehydroadipyl-CoA hydratase</fullName>
    </submittedName>
</protein>